<proteinExistence type="predicted"/>
<gene>
    <name evidence="1" type="ORF">SERLADRAFT_472360</name>
</gene>
<name>F8P3G4_SERL9</name>
<accession>F8P3G4</accession>
<dbReference type="OrthoDB" id="2836053at2759"/>
<dbReference type="Proteomes" id="UP000008064">
    <property type="component" value="Unassembled WGS sequence"/>
</dbReference>
<dbReference type="HOGENOM" id="CLU_834287_0_0_1"/>
<evidence type="ECO:0008006" key="2">
    <source>
        <dbReference type="Google" id="ProtNLM"/>
    </source>
</evidence>
<sequence>MIPSRWLKFIRTHGFVLFPRFNKHSPQTLTTAPHSKMTAAWPWLPTELVERIVGDIWDSSLSTVDRDKLSSTLPLVNSTWLDAFIRISSQNVHISSSAQAQQFLRSLREEFVAIPRAIKNSPDSLCHSITFRIESGVGEHPVPQIFLYSLHNPMGDTLTSLLYNVDSLDYLPNLRRISIEYVDWGYDDLFDHHRLAVFPDQVEELDISWTFNGQACNSPHKMFKGRYLRHSCGHMSLPGVKKLRLHGASAQTVKDLVSICPNLKEVETDLAVGLEIRSSLPATVDTLWFRILPGVIISARQFDEL</sequence>
<protein>
    <recommendedName>
        <fullName evidence="2">F-box domain-containing protein</fullName>
    </recommendedName>
</protein>
<evidence type="ECO:0000313" key="1">
    <source>
        <dbReference type="EMBL" id="EGO22064.1"/>
    </source>
</evidence>
<dbReference type="EMBL" id="GL945437">
    <property type="protein sequence ID" value="EGO22064.1"/>
    <property type="molecule type" value="Genomic_DNA"/>
</dbReference>
<reference evidence="1" key="1">
    <citation type="submission" date="2011-04" db="EMBL/GenBank/DDBJ databases">
        <title>Evolution of plant cell wall degrading machinery underlies the functional diversity of forest fungi.</title>
        <authorList>
            <consortium name="US DOE Joint Genome Institute (JGI-PGF)"/>
            <person name="Eastwood D.C."/>
            <person name="Floudas D."/>
            <person name="Binder M."/>
            <person name="Majcherczyk A."/>
            <person name="Schneider P."/>
            <person name="Aerts A."/>
            <person name="Asiegbu F.O."/>
            <person name="Baker S.E."/>
            <person name="Barry K."/>
            <person name="Bendiksby M."/>
            <person name="Blumentritt M."/>
            <person name="Coutinho P.M."/>
            <person name="Cullen D."/>
            <person name="Cullen D."/>
            <person name="Gathman A."/>
            <person name="Goodell B."/>
            <person name="Henrissat B."/>
            <person name="Ihrmark K."/>
            <person name="Kauserud H."/>
            <person name="Kohler A."/>
            <person name="LaButti K."/>
            <person name="Lapidus A."/>
            <person name="Lavin J.L."/>
            <person name="Lee Y.-H."/>
            <person name="Lindquist E."/>
            <person name="Lilly W."/>
            <person name="Lucas S."/>
            <person name="Morin E."/>
            <person name="Murat C."/>
            <person name="Oguiza J.A."/>
            <person name="Park J."/>
            <person name="Pisabarro A.G."/>
            <person name="Riley R."/>
            <person name="Rosling A."/>
            <person name="Salamov A."/>
            <person name="Schmidt O."/>
            <person name="Schmutz J."/>
            <person name="Skrede I."/>
            <person name="Stenlid J."/>
            <person name="Wiebenga A."/>
            <person name="Xie X."/>
            <person name="Kues U."/>
            <person name="Hibbett D.S."/>
            <person name="Hoffmeister D."/>
            <person name="Hogberg N."/>
            <person name="Martin F."/>
            <person name="Grigoriev I.V."/>
            <person name="Watkinson S.C."/>
        </authorList>
    </citation>
    <scope>NUCLEOTIDE SEQUENCE</scope>
    <source>
        <strain evidence="1">S7.9</strain>
    </source>
</reference>
<dbReference type="AlphaFoldDB" id="F8P3G4"/>
<dbReference type="KEGG" id="sla:SERLADRAFT_472360"/>
<dbReference type="GeneID" id="18820115"/>
<dbReference type="RefSeq" id="XP_007320602.1">
    <property type="nucleotide sequence ID" value="XM_007320540.1"/>
</dbReference>
<organism>
    <name type="scientific">Serpula lacrymans var. lacrymans (strain S7.9)</name>
    <name type="common">Dry rot fungus</name>
    <dbReference type="NCBI Taxonomy" id="578457"/>
    <lineage>
        <taxon>Eukaryota</taxon>
        <taxon>Fungi</taxon>
        <taxon>Dikarya</taxon>
        <taxon>Basidiomycota</taxon>
        <taxon>Agaricomycotina</taxon>
        <taxon>Agaricomycetes</taxon>
        <taxon>Agaricomycetidae</taxon>
        <taxon>Boletales</taxon>
        <taxon>Coniophorineae</taxon>
        <taxon>Serpulaceae</taxon>
        <taxon>Serpula</taxon>
    </lineage>
</organism>